<evidence type="ECO:0000256" key="7">
    <source>
        <dbReference type="ARBA" id="ARBA00037355"/>
    </source>
</evidence>
<evidence type="ECO:0000313" key="11">
    <source>
        <dbReference type="Proteomes" id="UP000000239"/>
    </source>
</evidence>
<dbReference type="PANTHER" id="PTHR30336:SF0">
    <property type="entry name" value="PROTEIN SANA"/>
    <property type="match status" value="1"/>
</dbReference>
<feature type="domain" description="DUF218" evidence="9">
    <location>
        <begin position="62"/>
        <end position="199"/>
    </location>
</feature>
<feature type="transmembrane region" description="Helical" evidence="8">
    <location>
        <begin position="20"/>
        <end position="41"/>
    </location>
</feature>
<dbReference type="GO" id="GO:0005886">
    <property type="term" value="C:plasma membrane"/>
    <property type="evidence" value="ECO:0007669"/>
    <property type="project" value="UniProtKB-SubCell"/>
</dbReference>
<keyword evidence="3" id="KW-0997">Cell inner membrane</keyword>
<evidence type="ECO:0000256" key="1">
    <source>
        <dbReference type="ARBA" id="ARBA00004377"/>
    </source>
</evidence>
<dbReference type="Proteomes" id="UP000000239">
    <property type="component" value="Chromosome"/>
</dbReference>
<dbReference type="OrthoDB" id="9782395at2"/>
<evidence type="ECO:0000256" key="4">
    <source>
        <dbReference type="ARBA" id="ARBA00022692"/>
    </source>
</evidence>
<dbReference type="STRING" id="290398.Csal_1238"/>
<gene>
    <name evidence="10" type="ordered locus">Csal_1238</name>
</gene>
<dbReference type="RefSeq" id="WP_011506539.1">
    <property type="nucleotide sequence ID" value="NC_007963.1"/>
</dbReference>
<evidence type="ECO:0000256" key="6">
    <source>
        <dbReference type="ARBA" id="ARBA00023136"/>
    </source>
</evidence>
<dbReference type="CDD" id="cd06259">
    <property type="entry name" value="YdcF-like"/>
    <property type="match status" value="1"/>
</dbReference>
<protein>
    <recommendedName>
        <fullName evidence="9">DUF218 domain-containing protein</fullName>
    </recommendedName>
</protein>
<dbReference type="PANTHER" id="PTHR30336">
    <property type="entry name" value="INNER MEMBRANE PROTEIN, PROBABLE PERMEASE"/>
    <property type="match status" value="1"/>
</dbReference>
<name>Q1QY65_CHRI1</name>
<sequence length="237" mass="26378">MPREKSRRGLKRWGRRLFKWCLVGVVSVLAVVVALNLWVFAKTAGRIQHDTLLCATEPVGLVFGTAEGLRGGGHNPYFTARMEAAAQLLRLGHVRHLLLSGDNRTRYYNEPIAMWRALRARNVASDDMTLDYAGFSTFDSVVRARRIFGVEHVLLVSQAWHLPRALFIADAAGLKAQGCAVPGGKVSGEWQLWLREWLARAAAVGDLYLWGRDPYFLGPPETLPIFEPLKGKAAGEE</sequence>
<evidence type="ECO:0000256" key="3">
    <source>
        <dbReference type="ARBA" id="ARBA00022519"/>
    </source>
</evidence>
<proteinExistence type="predicted"/>
<dbReference type="HOGENOM" id="CLU_051474_0_2_6"/>
<evidence type="ECO:0000259" key="9">
    <source>
        <dbReference type="Pfam" id="PF02698"/>
    </source>
</evidence>
<reference evidence="10 11" key="1">
    <citation type="journal article" date="2011" name="Stand. Genomic Sci.">
        <title>Complete genome sequence of the halophilic and highly halotolerant Chromohalobacter salexigens type strain (1H11(T)).</title>
        <authorList>
            <person name="Copeland A."/>
            <person name="O'Connor K."/>
            <person name="Lucas S."/>
            <person name="Lapidus A."/>
            <person name="Berry K.W."/>
            <person name="Detter J.C."/>
            <person name="Del Rio T.G."/>
            <person name="Hammon N."/>
            <person name="Dalin E."/>
            <person name="Tice H."/>
            <person name="Pitluck S."/>
            <person name="Bruce D."/>
            <person name="Goodwin L."/>
            <person name="Han C."/>
            <person name="Tapia R."/>
            <person name="Saunders E."/>
            <person name="Schmutz J."/>
            <person name="Brettin T."/>
            <person name="Larimer F."/>
            <person name="Land M."/>
            <person name="Hauser L."/>
            <person name="Vargas C."/>
            <person name="Nieto J.J."/>
            <person name="Kyrpides N.C."/>
            <person name="Ivanova N."/>
            <person name="Goker M."/>
            <person name="Klenk H.P."/>
            <person name="Csonka L.N."/>
            <person name="Woyke T."/>
        </authorList>
    </citation>
    <scope>NUCLEOTIDE SEQUENCE [LARGE SCALE GENOMIC DNA]</scope>
    <source>
        <strain evidence="11">ATCC BAA-138 / DSM 3043 / CIP 106854 / NCIMB 13768 / 1H11</strain>
    </source>
</reference>
<dbReference type="AlphaFoldDB" id="Q1QY65"/>
<comment type="subcellular location">
    <subcellularLocation>
        <location evidence="1">Cell inner membrane</location>
        <topology evidence="1">Single-pass membrane protein</topology>
    </subcellularLocation>
</comment>
<dbReference type="InterPro" id="IPR003848">
    <property type="entry name" value="DUF218"/>
</dbReference>
<organism evidence="10 11">
    <name type="scientific">Chromohalobacter israelensis (strain ATCC BAA-138 / DSM 3043 / CIP 106854 / NCIMB 13768 / 1H11)</name>
    <name type="common">Chromohalobacter salexigens</name>
    <dbReference type="NCBI Taxonomy" id="290398"/>
    <lineage>
        <taxon>Bacteria</taxon>
        <taxon>Pseudomonadati</taxon>
        <taxon>Pseudomonadota</taxon>
        <taxon>Gammaproteobacteria</taxon>
        <taxon>Oceanospirillales</taxon>
        <taxon>Halomonadaceae</taxon>
        <taxon>Chromohalobacter</taxon>
    </lineage>
</organism>
<evidence type="ECO:0000256" key="5">
    <source>
        <dbReference type="ARBA" id="ARBA00022989"/>
    </source>
</evidence>
<dbReference type="GeneID" id="95333979"/>
<keyword evidence="5 8" id="KW-1133">Transmembrane helix</keyword>
<dbReference type="eggNOG" id="COG2949">
    <property type="taxonomic scope" value="Bacteria"/>
</dbReference>
<keyword evidence="4 8" id="KW-0812">Transmembrane</keyword>
<evidence type="ECO:0000256" key="2">
    <source>
        <dbReference type="ARBA" id="ARBA00022475"/>
    </source>
</evidence>
<dbReference type="KEGG" id="csa:Csal_1238"/>
<keyword evidence="2" id="KW-1003">Cell membrane</keyword>
<keyword evidence="11" id="KW-1185">Reference proteome</keyword>
<evidence type="ECO:0000256" key="8">
    <source>
        <dbReference type="SAM" id="Phobius"/>
    </source>
</evidence>
<evidence type="ECO:0000313" key="10">
    <source>
        <dbReference type="EMBL" id="ABE58593.1"/>
    </source>
</evidence>
<accession>Q1QY65</accession>
<keyword evidence="6 8" id="KW-0472">Membrane</keyword>
<comment type="function">
    <text evidence="7">Participates in the barrier function of the cell envelope.</text>
</comment>
<dbReference type="InterPro" id="IPR051599">
    <property type="entry name" value="Cell_Envelope_Assoc"/>
</dbReference>
<dbReference type="Pfam" id="PF02698">
    <property type="entry name" value="DUF218"/>
    <property type="match status" value="1"/>
</dbReference>
<dbReference type="EMBL" id="CP000285">
    <property type="protein sequence ID" value="ABE58593.1"/>
    <property type="molecule type" value="Genomic_DNA"/>
</dbReference>